<dbReference type="Gene3D" id="3.30.70.1050">
    <property type="entry name" value="Trigger factor ribosome-binding domain"/>
    <property type="match status" value="1"/>
</dbReference>
<evidence type="ECO:0000259" key="13">
    <source>
        <dbReference type="Pfam" id="PF05698"/>
    </source>
</evidence>
<accession>A0A4Z0W5M5</accession>
<dbReference type="InterPro" id="IPR008880">
    <property type="entry name" value="Trigger_fac_C"/>
</dbReference>
<dbReference type="AlphaFoldDB" id="A0A4Z0W5M5"/>
<dbReference type="HAMAP" id="MF_00303">
    <property type="entry name" value="Trigger_factor_Tig"/>
    <property type="match status" value="1"/>
</dbReference>
<dbReference type="SUPFAM" id="SSF102735">
    <property type="entry name" value="Trigger factor ribosome-binding domain"/>
    <property type="match status" value="1"/>
</dbReference>
<dbReference type="GO" id="GO:0003755">
    <property type="term" value="F:peptidyl-prolyl cis-trans isomerase activity"/>
    <property type="evidence" value="ECO:0007669"/>
    <property type="project" value="UniProtKB-UniRule"/>
</dbReference>
<comment type="caution">
    <text evidence="14">The sequence shown here is derived from an EMBL/GenBank/DDBJ whole genome shotgun (WGS) entry which is preliminary data.</text>
</comment>
<dbReference type="GO" id="GO:0006457">
    <property type="term" value="P:protein folding"/>
    <property type="evidence" value="ECO:0007669"/>
    <property type="project" value="UniProtKB-UniRule"/>
</dbReference>
<dbReference type="Proteomes" id="UP000297288">
    <property type="component" value="Unassembled WGS sequence"/>
</dbReference>
<evidence type="ECO:0000259" key="12">
    <source>
        <dbReference type="Pfam" id="PF05697"/>
    </source>
</evidence>
<evidence type="ECO:0000256" key="4">
    <source>
        <dbReference type="ARBA" id="ARBA00016902"/>
    </source>
</evidence>
<dbReference type="PIRSF" id="PIRSF003095">
    <property type="entry name" value="Trigger_factor"/>
    <property type="match status" value="1"/>
</dbReference>
<feature type="domain" description="Trigger factor C-terminal" evidence="13">
    <location>
        <begin position="260"/>
        <end position="416"/>
    </location>
</feature>
<comment type="subcellular location">
    <subcellularLocation>
        <location evidence="10">Cytoplasm</location>
    </subcellularLocation>
    <text evidence="10">About half TF is bound to the ribosome near the polypeptide exit tunnel while the other half is free in the cytoplasm.</text>
</comment>
<dbReference type="InterPro" id="IPR037041">
    <property type="entry name" value="Trigger_fac_C_sf"/>
</dbReference>
<dbReference type="InterPro" id="IPR036611">
    <property type="entry name" value="Trigger_fac_ribosome-bd_sf"/>
</dbReference>
<keyword evidence="11" id="KW-0175">Coiled coil</keyword>
<dbReference type="Pfam" id="PF05698">
    <property type="entry name" value="Trigger_C"/>
    <property type="match status" value="1"/>
</dbReference>
<name>A0A4Z0W5M5_9BACT</name>
<evidence type="ECO:0000256" key="11">
    <source>
        <dbReference type="SAM" id="Coils"/>
    </source>
</evidence>
<dbReference type="InterPro" id="IPR005215">
    <property type="entry name" value="Trig_fac"/>
</dbReference>
<keyword evidence="6 10" id="KW-0697">Rotamase</keyword>
<comment type="catalytic activity">
    <reaction evidence="1 10">
        <text>[protein]-peptidylproline (omega=180) = [protein]-peptidylproline (omega=0)</text>
        <dbReference type="Rhea" id="RHEA:16237"/>
        <dbReference type="Rhea" id="RHEA-COMP:10747"/>
        <dbReference type="Rhea" id="RHEA-COMP:10748"/>
        <dbReference type="ChEBI" id="CHEBI:83833"/>
        <dbReference type="ChEBI" id="CHEBI:83834"/>
        <dbReference type="EC" id="5.2.1.8"/>
    </reaction>
</comment>
<keyword evidence="5 10" id="KW-0963">Cytoplasm</keyword>
<evidence type="ECO:0000256" key="1">
    <source>
        <dbReference type="ARBA" id="ARBA00000971"/>
    </source>
</evidence>
<dbReference type="SUPFAM" id="SSF109998">
    <property type="entry name" value="Triger factor/SurA peptide-binding domain-like"/>
    <property type="match status" value="1"/>
</dbReference>
<comment type="similarity">
    <text evidence="2 10">Belongs to the FKBP-type PPIase family. Tig subfamily.</text>
</comment>
<dbReference type="InterPro" id="IPR008881">
    <property type="entry name" value="Trigger_fac_ribosome-bd_bac"/>
</dbReference>
<organism evidence="14 15">
    <name type="scientific">Geotoga petraea</name>
    <dbReference type="NCBI Taxonomy" id="28234"/>
    <lineage>
        <taxon>Bacteria</taxon>
        <taxon>Thermotogati</taxon>
        <taxon>Thermotogota</taxon>
        <taxon>Thermotogae</taxon>
        <taxon>Petrotogales</taxon>
        <taxon>Petrotogaceae</taxon>
        <taxon>Geotoga</taxon>
    </lineage>
</organism>
<dbReference type="OrthoDB" id="9767721at2"/>
<dbReference type="Gene3D" id="3.10.50.30">
    <property type="entry name" value="Transcription elongation factor, GreA/GreB, C-terminal domain"/>
    <property type="match status" value="1"/>
</dbReference>
<reference evidence="14 15" key="1">
    <citation type="submission" date="2019-04" db="EMBL/GenBank/DDBJ databases">
        <title>Draft genome sequence data and analysis of a Fermenting Bacterium, Geotoga petraea strain HO-Geo1, isolated from heavy-oil petroleum reservoir in Russia.</title>
        <authorList>
            <person name="Grouzdev D.S."/>
            <person name="Semenova E.M."/>
            <person name="Sokolova D.S."/>
            <person name="Tourova T.P."/>
            <person name="Poltaraus A.B."/>
            <person name="Nazina T.N."/>
        </authorList>
    </citation>
    <scope>NUCLEOTIDE SEQUENCE [LARGE SCALE GENOMIC DNA]</scope>
    <source>
        <strain evidence="14 15">HO-Geo1</strain>
    </source>
</reference>
<dbReference type="GO" id="GO:0015031">
    <property type="term" value="P:protein transport"/>
    <property type="evidence" value="ECO:0007669"/>
    <property type="project" value="UniProtKB-UniRule"/>
</dbReference>
<dbReference type="SUPFAM" id="SSF54534">
    <property type="entry name" value="FKBP-like"/>
    <property type="match status" value="1"/>
</dbReference>
<dbReference type="InterPro" id="IPR027304">
    <property type="entry name" value="Trigger_fact/SurA_dom_sf"/>
</dbReference>
<dbReference type="Gene3D" id="1.10.3120.10">
    <property type="entry name" value="Trigger factor, C-terminal domain"/>
    <property type="match status" value="1"/>
</dbReference>
<sequence>MLIKKVYGGIEMDKQLISEDKNLKKFLVKFEENEYKKAENDVVKEVNKNYKFPGFRKGKAPVGIIKMKLGENYDNWVNDILLEDAIQEIQNNEKTLFPPKVDSTANDGGIFEVEITVHTYPKVKSTDFENIKVEIPKSESIIEKFVEDKINELLEQNAILEPKEGNAEYGDFVRVTYTVKNQDGKVLQEDKENEYTLREDDNRPIVTEVVGKSKGDVIEYEKEFEDKKYFYKVNLEDIYLRKMPELTEEFVKELDSDVQSLEDLKNKFRSEGKEQYESWNQDFIRNYIIGELPDHTEIEISGQTIEEYCENYIAQLKKEEKYEEELQKNDNDVEKLKENVKDSSLRWIKELVVVDELAKENNIEVSDEEITNAIKNISQMWQMPYERTREAIYSNQKLLNDVVWDTLKNKVVDVIKDKVKIEEVDAEKFEKNDNNGINEEE</sequence>
<dbReference type="EMBL" id="SRME01000001">
    <property type="protein sequence ID" value="TGG89156.1"/>
    <property type="molecule type" value="Genomic_DNA"/>
</dbReference>
<feature type="domain" description="Trigger factor ribosome-binding bacterial" evidence="12">
    <location>
        <begin position="14"/>
        <end position="153"/>
    </location>
</feature>
<dbReference type="GO" id="GO:0005737">
    <property type="term" value="C:cytoplasm"/>
    <property type="evidence" value="ECO:0007669"/>
    <property type="project" value="UniProtKB-SubCell"/>
</dbReference>
<keyword evidence="10" id="KW-0131">Cell cycle</keyword>
<protein>
    <recommendedName>
        <fullName evidence="4 10">Trigger factor</fullName>
        <shortName evidence="10">TF</shortName>
        <ecNumber evidence="3 10">5.2.1.8</ecNumber>
    </recommendedName>
    <alternativeName>
        <fullName evidence="9 10">PPIase</fullName>
    </alternativeName>
</protein>
<dbReference type="Pfam" id="PF05697">
    <property type="entry name" value="Trigger_N"/>
    <property type="match status" value="1"/>
</dbReference>
<keyword evidence="7 10" id="KW-0143">Chaperone</keyword>
<dbReference type="GO" id="GO:0032784">
    <property type="term" value="P:regulation of DNA-templated transcription elongation"/>
    <property type="evidence" value="ECO:0007669"/>
    <property type="project" value="InterPro"/>
</dbReference>
<evidence type="ECO:0000256" key="6">
    <source>
        <dbReference type="ARBA" id="ARBA00023110"/>
    </source>
</evidence>
<evidence type="ECO:0000256" key="9">
    <source>
        <dbReference type="ARBA" id="ARBA00029986"/>
    </source>
</evidence>
<keyword evidence="10" id="KW-0132">Cell division</keyword>
<dbReference type="GO" id="GO:0003677">
    <property type="term" value="F:DNA binding"/>
    <property type="evidence" value="ECO:0007669"/>
    <property type="project" value="InterPro"/>
</dbReference>
<evidence type="ECO:0000256" key="8">
    <source>
        <dbReference type="ARBA" id="ARBA00023235"/>
    </source>
</evidence>
<comment type="function">
    <text evidence="10">Involved in protein export. Acts as a chaperone by maintaining the newly synthesized protein in an open conformation. Functions as a peptidyl-prolyl cis-trans isomerase.</text>
</comment>
<evidence type="ECO:0000256" key="5">
    <source>
        <dbReference type="ARBA" id="ARBA00022490"/>
    </source>
</evidence>
<evidence type="ECO:0000256" key="2">
    <source>
        <dbReference type="ARBA" id="ARBA00005464"/>
    </source>
</evidence>
<dbReference type="NCBIfam" id="TIGR00115">
    <property type="entry name" value="tig"/>
    <property type="match status" value="1"/>
</dbReference>
<evidence type="ECO:0000256" key="10">
    <source>
        <dbReference type="HAMAP-Rule" id="MF_00303"/>
    </source>
</evidence>
<gene>
    <name evidence="10 14" type="primary">tig</name>
    <name evidence="14" type="ORF">E4650_02895</name>
</gene>
<evidence type="ECO:0000256" key="3">
    <source>
        <dbReference type="ARBA" id="ARBA00013194"/>
    </source>
</evidence>
<dbReference type="InterPro" id="IPR036953">
    <property type="entry name" value="GreA/GreB_C_sf"/>
</dbReference>
<keyword evidence="8 10" id="KW-0413">Isomerase</keyword>
<evidence type="ECO:0000256" key="7">
    <source>
        <dbReference type="ARBA" id="ARBA00023186"/>
    </source>
</evidence>
<dbReference type="GO" id="GO:0051301">
    <property type="term" value="P:cell division"/>
    <property type="evidence" value="ECO:0007669"/>
    <property type="project" value="UniProtKB-KW"/>
</dbReference>
<comment type="domain">
    <text evidence="10">Consists of 3 domains; the N-terminus binds the ribosome, the middle domain has PPIase activity, while the C-terminus has intrinsic chaperone activity on its own.</text>
</comment>
<evidence type="ECO:0000313" key="15">
    <source>
        <dbReference type="Proteomes" id="UP000297288"/>
    </source>
</evidence>
<evidence type="ECO:0000313" key="14">
    <source>
        <dbReference type="EMBL" id="TGG89156.1"/>
    </source>
</evidence>
<proteinExistence type="inferred from homology"/>
<feature type="coiled-coil region" evidence="11">
    <location>
        <begin position="309"/>
        <end position="346"/>
    </location>
</feature>
<dbReference type="EC" id="5.2.1.8" evidence="3 10"/>